<organism evidence="7 8">
    <name type="scientific">Seiridium unicorne</name>
    <dbReference type="NCBI Taxonomy" id="138068"/>
    <lineage>
        <taxon>Eukaryota</taxon>
        <taxon>Fungi</taxon>
        <taxon>Dikarya</taxon>
        <taxon>Ascomycota</taxon>
        <taxon>Pezizomycotina</taxon>
        <taxon>Sordariomycetes</taxon>
        <taxon>Xylariomycetidae</taxon>
        <taxon>Amphisphaeriales</taxon>
        <taxon>Sporocadaceae</taxon>
        <taxon>Seiridium</taxon>
    </lineage>
</organism>
<dbReference type="InterPro" id="IPR045170">
    <property type="entry name" value="MTOX"/>
</dbReference>
<evidence type="ECO:0000313" key="7">
    <source>
        <dbReference type="EMBL" id="KAK9419909.1"/>
    </source>
</evidence>
<comment type="cofactor">
    <cofactor evidence="1">
        <name>FAD</name>
        <dbReference type="ChEBI" id="CHEBI:57692"/>
    </cofactor>
</comment>
<dbReference type="PANTHER" id="PTHR10961:SF7">
    <property type="entry name" value="FAD DEPENDENT OXIDOREDUCTASE DOMAIN-CONTAINING PROTEIN"/>
    <property type="match status" value="1"/>
</dbReference>
<reference evidence="7 8" key="1">
    <citation type="journal article" date="2024" name="J. Plant Pathol.">
        <title>Sequence and assembly of the genome of Seiridium unicorne, isolate CBS 538.82, causal agent of cypress canker disease.</title>
        <authorList>
            <person name="Scali E."/>
            <person name="Rocca G.D."/>
            <person name="Danti R."/>
            <person name="Garbelotto M."/>
            <person name="Barberini S."/>
            <person name="Baroncelli R."/>
            <person name="Emiliani G."/>
        </authorList>
    </citation>
    <scope>NUCLEOTIDE SEQUENCE [LARGE SCALE GENOMIC DNA]</scope>
    <source>
        <strain evidence="7 8">BM-138-508</strain>
    </source>
</reference>
<dbReference type="Gene3D" id="3.30.9.10">
    <property type="entry name" value="D-Amino Acid Oxidase, subunit A, domain 2"/>
    <property type="match status" value="1"/>
</dbReference>
<dbReference type="InterPro" id="IPR036188">
    <property type="entry name" value="FAD/NAD-bd_sf"/>
</dbReference>
<comment type="caution">
    <text evidence="7">The sequence shown here is derived from an EMBL/GenBank/DDBJ whole genome shotgun (WGS) entry which is preliminary data.</text>
</comment>
<feature type="domain" description="FAD dependent oxidoreductase" evidence="6">
    <location>
        <begin position="7"/>
        <end position="388"/>
    </location>
</feature>
<keyword evidence="3" id="KW-0285">Flavoprotein</keyword>
<sequence>MSSQLYDVIVVGGGAIGLGAAYEVAKAAKSVLVLEQSCLFNAAGSSNDLARMYRTMYTEPFMAELAYQSMSIWKELERDSGTSLRTMTGLLNFGDPTMGKNTPEGTLMGPIANLENLDMPFRKMTKQEMESEYPFKDLPDTWEGIYAPDNGIINVPLLLRTLSRLAKDYGAHTQQYTEVTKLVPEEENDEDIWKVEARANGDEFVSFRARKIIIAAGAYTNHILQPSFGIKLKLNIWEMVASYYTVNAGPNGTHFPSMWFQFANDKHGRSQLFYGFPSVEWGPPNVCRIAVDAATRQITDPDQRCGSVVNPEDIHDTQKFIKEHLVGVDFTTPAYTLSCLMTNVFDNMFVLDYVPAQYLQGGAKDSVVVFTAGWAMKFVPLLGRALKDMVLNGHSDYALEEFKIDRLDPKSKGKDGTPKAGILEVDDDFSNRWDAKNKGTISRAEAHTLADLLRLFSWQSTMKIQNTYNLIGGQAQSGQRALKLCLGVDAGIRVCGPFIDVVGKQDRHVSKVSVMQQVGTLVRDEIYINDCSQGW</sequence>
<dbReference type="PANTHER" id="PTHR10961">
    <property type="entry name" value="PEROXISOMAL SARCOSINE OXIDASE"/>
    <property type="match status" value="1"/>
</dbReference>
<evidence type="ECO:0000256" key="1">
    <source>
        <dbReference type="ARBA" id="ARBA00001974"/>
    </source>
</evidence>
<dbReference type="InterPro" id="IPR006076">
    <property type="entry name" value="FAD-dep_OxRdtase"/>
</dbReference>
<name>A0ABR2UZX7_9PEZI</name>
<dbReference type="EMBL" id="JARVKF010000279">
    <property type="protein sequence ID" value="KAK9419909.1"/>
    <property type="molecule type" value="Genomic_DNA"/>
</dbReference>
<evidence type="ECO:0000259" key="6">
    <source>
        <dbReference type="Pfam" id="PF01266"/>
    </source>
</evidence>
<dbReference type="SUPFAM" id="SSF51905">
    <property type="entry name" value="FAD/NAD(P)-binding domain"/>
    <property type="match status" value="1"/>
</dbReference>
<gene>
    <name evidence="7" type="ORF">SUNI508_06915</name>
</gene>
<accession>A0ABR2UZX7</accession>
<evidence type="ECO:0000256" key="5">
    <source>
        <dbReference type="ARBA" id="ARBA00023002"/>
    </source>
</evidence>
<dbReference type="Gene3D" id="3.50.50.60">
    <property type="entry name" value="FAD/NAD(P)-binding domain"/>
    <property type="match status" value="1"/>
</dbReference>
<keyword evidence="4" id="KW-0274">FAD</keyword>
<evidence type="ECO:0000256" key="2">
    <source>
        <dbReference type="ARBA" id="ARBA00010989"/>
    </source>
</evidence>
<comment type="similarity">
    <text evidence="2">Belongs to the MSOX/MTOX family.</text>
</comment>
<keyword evidence="8" id="KW-1185">Reference proteome</keyword>
<protein>
    <submittedName>
        <fullName evidence="7">FAD/NAD(P)-binding domain-containing protein</fullName>
    </submittedName>
</protein>
<dbReference type="Pfam" id="PF01266">
    <property type="entry name" value="DAO"/>
    <property type="match status" value="1"/>
</dbReference>
<evidence type="ECO:0000313" key="8">
    <source>
        <dbReference type="Proteomes" id="UP001408356"/>
    </source>
</evidence>
<dbReference type="Proteomes" id="UP001408356">
    <property type="component" value="Unassembled WGS sequence"/>
</dbReference>
<proteinExistence type="inferred from homology"/>
<keyword evidence="5" id="KW-0560">Oxidoreductase</keyword>
<evidence type="ECO:0000256" key="4">
    <source>
        <dbReference type="ARBA" id="ARBA00022827"/>
    </source>
</evidence>
<evidence type="ECO:0000256" key="3">
    <source>
        <dbReference type="ARBA" id="ARBA00022630"/>
    </source>
</evidence>